<gene>
    <name evidence="3" type="ORF">G5V65_19255</name>
</gene>
<dbReference type="AlphaFoldDB" id="A0A6M1U2S5"/>
<name>A0A6M1U2S5_9RHOB</name>
<evidence type="ECO:0000256" key="1">
    <source>
        <dbReference type="SAM" id="MobiDB-lite"/>
    </source>
</evidence>
<feature type="compositionally biased region" description="Gly residues" evidence="1">
    <location>
        <begin position="83"/>
        <end position="110"/>
    </location>
</feature>
<proteinExistence type="predicted"/>
<comment type="caution">
    <text evidence="3">The sequence shown here is derived from an EMBL/GenBank/DDBJ whole genome shotgun (WGS) entry which is preliminary data.</text>
</comment>
<keyword evidence="4" id="KW-1185">Reference proteome</keyword>
<evidence type="ECO:0000313" key="3">
    <source>
        <dbReference type="EMBL" id="NGQ93032.1"/>
    </source>
</evidence>
<keyword evidence="2" id="KW-0732">Signal</keyword>
<accession>A0A6M1U2S5</accession>
<dbReference type="RefSeq" id="WP_165053525.1">
    <property type="nucleotide sequence ID" value="NZ_JAALFE010000029.1"/>
</dbReference>
<reference evidence="3 4" key="1">
    <citation type="submission" date="2020-02" db="EMBL/GenBank/DDBJ databases">
        <title>Rhodobacter translucens sp. nov., a novel bacterium isolated from activated sludge.</title>
        <authorList>
            <person name="Liu J."/>
        </authorList>
    </citation>
    <scope>NUCLEOTIDE SEQUENCE [LARGE SCALE GENOMIC DNA]</scope>
    <source>
        <strain evidence="3 4">HX-7-19</strain>
    </source>
</reference>
<evidence type="ECO:0000256" key="2">
    <source>
        <dbReference type="SAM" id="SignalP"/>
    </source>
</evidence>
<feature type="region of interest" description="Disordered" evidence="1">
    <location>
        <begin position="62"/>
        <end position="110"/>
    </location>
</feature>
<dbReference type="Proteomes" id="UP000474758">
    <property type="component" value="Unassembled WGS sequence"/>
</dbReference>
<sequence length="110" mass="10400">MKTITTTAAAILALAPLGAQAAGLALPAPAALTAPVTAPAGTDAQPVFLDLAQVEGDLLRLLRGNGGDSRDRGGNGRDSNGGNSNGGDSNGGDSNGGNSNGGDSGNGGDS</sequence>
<organism evidence="3 4">
    <name type="scientific">Paragemmobacter kunshanensis</name>
    <dbReference type="NCBI Taxonomy" id="2583234"/>
    <lineage>
        <taxon>Bacteria</taxon>
        <taxon>Pseudomonadati</taxon>
        <taxon>Pseudomonadota</taxon>
        <taxon>Alphaproteobacteria</taxon>
        <taxon>Rhodobacterales</taxon>
        <taxon>Paracoccaceae</taxon>
        <taxon>Paragemmobacter</taxon>
    </lineage>
</organism>
<feature type="chain" id="PRO_5027119254" evidence="2">
    <location>
        <begin position="22"/>
        <end position="110"/>
    </location>
</feature>
<protein>
    <submittedName>
        <fullName evidence="3">Uncharacterized protein</fullName>
    </submittedName>
</protein>
<evidence type="ECO:0000313" key="4">
    <source>
        <dbReference type="Proteomes" id="UP000474758"/>
    </source>
</evidence>
<dbReference type="EMBL" id="JAALFE010000029">
    <property type="protein sequence ID" value="NGQ93032.1"/>
    <property type="molecule type" value="Genomic_DNA"/>
</dbReference>
<feature type="signal peptide" evidence="2">
    <location>
        <begin position="1"/>
        <end position="21"/>
    </location>
</feature>